<protein>
    <submittedName>
        <fullName evidence="1">Uncharacterized protein</fullName>
    </submittedName>
</protein>
<dbReference type="Proteomes" id="UP000186524">
    <property type="component" value="Unassembled WGS sequence"/>
</dbReference>
<sequence length="143" mass="16695">MYPPVIEQALPVVPTVKAQNIMYVGLATGPTLAWFSRLRYVWGMRTLKILLSSRFFLLEPHIFSFQRTTCTGGIYHINTCFDTQKGASSPTYIWATPCTKWKREMKRLKKIKTGSLIRFEDLVFHSLDSYYNKYLNYTYSTND</sequence>
<gene>
    <name evidence="1" type="ORF">BLL40_07040</name>
</gene>
<evidence type="ECO:0000313" key="2">
    <source>
        <dbReference type="Proteomes" id="UP000186524"/>
    </source>
</evidence>
<organism evidence="1 2">
    <name type="scientific">Domibacillus mangrovi</name>
    <dbReference type="NCBI Taxonomy" id="1714354"/>
    <lineage>
        <taxon>Bacteria</taxon>
        <taxon>Bacillati</taxon>
        <taxon>Bacillota</taxon>
        <taxon>Bacilli</taxon>
        <taxon>Bacillales</taxon>
        <taxon>Bacillaceae</taxon>
        <taxon>Domibacillus</taxon>
    </lineage>
</organism>
<proteinExistence type="predicted"/>
<keyword evidence="2" id="KW-1185">Reference proteome</keyword>
<name>A0A1Q5P520_9BACI</name>
<dbReference type="EMBL" id="MRWQ01000005">
    <property type="protein sequence ID" value="OKL37324.1"/>
    <property type="molecule type" value="Genomic_DNA"/>
</dbReference>
<accession>A0A1Q5P520</accession>
<dbReference type="AlphaFoldDB" id="A0A1Q5P520"/>
<comment type="caution">
    <text evidence="1">The sequence shown here is derived from an EMBL/GenBank/DDBJ whole genome shotgun (WGS) entry which is preliminary data.</text>
</comment>
<reference evidence="1 2" key="1">
    <citation type="submission" date="2016-12" db="EMBL/GenBank/DDBJ databases">
        <title>Domibacillus sp. SAOS 44 whole genome sequencing.</title>
        <authorList>
            <person name="Verma A."/>
            <person name="Krishnamurthi S."/>
        </authorList>
    </citation>
    <scope>NUCLEOTIDE SEQUENCE [LARGE SCALE GENOMIC DNA]</scope>
    <source>
        <strain evidence="1 2">SAOS 44</strain>
    </source>
</reference>
<evidence type="ECO:0000313" key="1">
    <source>
        <dbReference type="EMBL" id="OKL37324.1"/>
    </source>
</evidence>